<protein>
    <submittedName>
        <fullName evidence="2">Uncharacterized protein</fullName>
    </submittedName>
</protein>
<name>A0A8J9YFF4_9NEOP</name>
<keyword evidence="3" id="KW-1185">Reference proteome</keyword>
<organism evidence="2 3">
    <name type="scientific">Brenthis ino</name>
    <name type="common">lesser marbled fritillary</name>
    <dbReference type="NCBI Taxonomy" id="405034"/>
    <lineage>
        <taxon>Eukaryota</taxon>
        <taxon>Metazoa</taxon>
        <taxon>Ecdysozoa</taxon>
        <taxon>Arthropoda</taxon>
        <taxon>Hexapoda</taxon>
        <taxon>Insecta</taxon>
        <taxon>Pterygota</taxon>
        <taxon>Neoptera</taxon>
        <taxon>Endopterygota</taxon>
        <taxon>Lepidoptera</taxon>
        <taxon>Glossata</taxon>
        <taxon>Ditrysia</taxon>
        <taxon>Papilionoidea</taxon>
        <taxon>Nymphalidae</taxon>
        <taxon>Heliconiinae</taxon>
        <taxon>Argynnini</taxon>
        <taxon>Brenthis</taxon>
    </lineage>
</organism>
<sequence>MTLEEKCEHLMNVVVESRKRFGKMCIEYEQKSSLMENKLLNLQLETISNYRFKSKSTLPNINAEDMVKNVDDFKVELLEAQKRIDDLQNRIKDTHKVVLQYKCDNIGKKLLKPLNAEAMLVAAKSKKMLTEKEE</sequence>
<gene>
    <name evidence="2" type="ORF">BINO364_LOCUS15386</name>
</gene>
<keyword evidence="1" id="KW-0175">Coiled coil</keyword>
<evidence type="ECO:0000313" key="2">
    <source>
        <dbReference type="EMBL" id="CAH0730404.1"/>
    </source>
</evidence>
<feature type="coiled-coil region" evidence="1">
    <location>
        <begin position="63"/>
        <end position="97"/>
    </location>
</feature>
<evidence type="ECO:0000313" key="3">
    <source>
        <dbReference type="Proteomes" id="UP000838878"/>
    </source>
</evidence>
<accession>A0A8J9YFF4</accession>
<dbReference type="OrthoDB" id="7244275at2759"/>
<dbReference type="AlphaFoldDB" id="A0A8J9YFF4"/>
<dbReference type="Proteomes" id="UP000838878">
    <property type="component" value="Chromosome 8"/>
</dbReference>
<proteinExistence type="predicted"/>
<dbReference type="EMBL" id="OV170228">
    <property type="protein sequence ID" value="CAH0730404.1"/>
    <property type="molecule type" value="Genomic_DNA"/>
</dbReference>
<evidence type="ECO:0000256" key="1">
    <source>
        <dbReference type="SAM" id="Coils"/>
    </source>
</evidence>
<reference evidence="2" key="1">
    <citation type="submission" date="2021-12" db="EMBL/GenBank/DDBJ databases">
        <authorList>
            <person name="Martin H S."/>
        </authorList>
    </citation>
    <scope>NUCLEOTIDE SEQUENCE</scope>
</reference>
<feature type="non-terminal residue" evidence="2">
    <location>
        <position position="134"/>
    </location>
</feature>